<evidence type="ECO:0000256" key="2">
    <source>
        <dbReference type="PROSITE-ProRule" id="PRU00335"/>
    </source>
</evidence>
<dbReference type="InterPro" id="IPR009057">
    <property type="entry name" value="Homeodomain-like_sf"/>
</dbReference>
<dbReference type="EMBL" id="JACXYZ010000001">
    <property type="protein sequence ID" value="MBD3924498.1"/>
    <property type="molecule type" value="Genomic_DNA"/>
</dbReference>
<dbReference type="Pfam" id="PF00440">
    <property type="entry name" value="TetR_N"/>
    <property type="match status" value="1"/>
</dbReference>
<dbReference type="InterPro" id="IPR001647">
    <property type="entry name" value="HTH_TetR"/>
</dbReference>
<comment type="caution">
    <text evidence="4">The sequence shown here is derived from an EMBL/GenBank/DDBJ whole genome shotgun (WGS) entry which is preliminary data.</text>
</comment>
<keyword evidence="1 2" id="KW-0238">DNA-binding</keyword>
<dbReference type="InterPro" id="IPR036271">
    <property type="entry name" value="Tet_transcr_reg_TetR-rel_C_sf"/>
</dbReference>
<dbReference type="InterPro" id="IPR050109">
    <property type="entry name" value="HTH-type_TetR-like_transc_reg"/>
</dbReference>
<dbReference type="SUPFAM" id="SSF48498">
    <property type="entry name" value="Tetracyclin repressor-like, C-terminal domain"/>
    <property type="match status" value="1"/>
</dbReference>
<protein>
    <submittedName>
        <fullName evidence="4">TetR/AcrR family transcriptional regulator</fullName>
    </submittedName>
</protein>
<evidence type="ECO:0000256" key="1">
    <source>
        <dbReference type="ARBA" id="ARBA00023125"/>
    </source>
</evidence>
<reference evidence="4 5" key="1">
    <citation type="submission" date="2020-09" db="EMBL/GenBank/DDBJ databases">
        <title>novel species in genus Nocardioides.</title>
        <authorList>
            <person name="Zhang G."/>
        </authorList>
    </citation>
    <scope>NUCLEOTIDE SEQUENCE [LARGE SCALE GENOMIC DNA]</scope>
    <source>
        <strain evidence="4 5">KCTC 39551</strain>
    </source>
</reference>
<keyword evidence="5" id="KW-1185">Reference proteome</keyword>
<evidence type="ECO:0000259" key="3">
    <source>
        <dbReference type="PROSITE" id="PS50977"/>
    </source>
</evidence>
<evidence type="ECO:0000313" key="5">
    <source>
        <dbReference type="Proteomes" id="UP000618818"/>
    </source>
</evidence>
<name>A0ABR8N8N5_9ACTN</name>
<gene>
    <name evidence="4" type="ORF">IEZ26_07705</name>
</gene>
<organism evidence="4 5">
    <name type="scientific">Nocardioides cavernae</name>
    <dbReference type="NCBI Taxonomy" id="1921566"/>
    <lineage>
        <taxon>Bacteria</taxon>
        <taxon>Bacillati</taxon>
        <taxon>Actinomycetota</taxon>
        <taxon>Actinomycetes</taxon>
        <taxon>Propionibacteriales</taxon>
        <taxon>Nocardioidaceae</taxon>
        <taxon>Nocardioides</taxon>
    </lineage>
</organism>
<evidence type="ECO:0000313" key="4">
    <source>
        <dbReference type="EMBL" id="MBD3924498.1"/>
    </source>
</evidence>
<dbReference type="PROSITE" id="PS50977">
    <property type="entry name" value="HTH_TETR_2"/>
    <property type="match status" value="1"/>
</dbReference>
<accession>A0ABR8N8N5</accession>
<dbReference type="SUPFAM" id="SSF46689">
    <property type="entry name" value="Homeodomain-like"/>
    <property type="match status" value="1"/>
</dbReference>
<dbReference type="Gene3D" id="1.10.357.10">
    <property type="entry name" value="Tetracycline Repressor, domain 2"/>
    <property type="match status" value="1"/>
</dbReference>
<dbReference type="PANTHER" id="PTHR30055">
    <property type="entry name" value="HTH-TYPE TRANSCRIPTIONAL REGULATOR RUTR"/>
    <property type="match status" value="1"/>
</dbReference>
<dbReference type="Proteomes" id="UP000618818">
    <property type="component" value="Unassembled WGS sequence"/>
</dbReference>
<feature type="DNA-binding region" description="H-T-H motif" evidence="2">
    <location>
        <begin position="27"/>
        <end position="46"/>
    </location>
</feature>
<sequence>MARTDTRERILDTAERLFFVDGIGVTGVDRVASEAGVAIATLYQHVGSKDRLLSAVLERRLAAWTSQWEASIAAAGSPRDRVLALFDALVEFRRTSGTTQWCCFLATASERPRDGTDDPVLRLVEADTTALVERLRELVDDAGLADPEATVARLVVVYNGALASLLRGAPADPLTEARAIAELVLPAAS</sequence>
<proteinExistence type="predicted"/>
<dbReference type="PRINTS" id="PR00455">
    <property type="entry name" value="HTHTETR"/>
</dbReference>
<dbReference type="PANTHER" id="PTHR30055:SF200">
    <property type="entry name" value="HTH-TYPE TRANSCRIPTIONAL REPRESSOR BDCR"/>
    <property type="match status" value="1"/>
</dbReference>
<feature type="domain" description="HTH tetR-type" evidence="3">
    <location>
        <begin position="4"/>
        <end position="64"/>
    </location>
</feature>
<dbReference type="RefSeq" id="WP_191194267.1">
    <property type="nucleotide sequence ID" value="NZ_JACXYZ010000001.1"/>
</dbReference>